<reference evidence="7" key="1">
    <citation type="submission" date="2025-08" db="UniProtKB">
        <authorList>
            <consortium name="RefSeq"/>
        </authorList>
    </citation>
    <scope>IDENTIFICATION</scope>
    <source>
        <tissue evidence="7">Blood</tissue>
    </source>
</reference>
<dbReference type="GeneID" id="106482036"/>
<feature type="disulfide bond" evidence="4">
    <location>
        <begin position="1425"/>
        <end position="1435"/>
    </location>
</feature>
<feature type="disulfide bond" evidence="4">
    <location>
        <begin position="1815"/>
        <end position="1879"/>
    </location>
</feature>
<evidence type="ECO:0000256" key="3">
    <source>
        <dbReference type="ARBA" id="ARBA00023157"/>
    </source>
</evidence>
<feature type="disulfide bond" evidence="4">
    <location>
        <begin position="1207"/>
        <end position="1217"/>
    </location>
</feature>
<dbReference type="Proteomes" id="UP001652627">
    <property type="component" value="Chromosome 34"/>
</dbReference>
<feature type="domain" description="SRCR" evidence="5">
    <location>
        <begin position="1790"/>
        <end position="1890"/>
    </location>
</feature>
<feature type="domain" description="SRCR" evidence="5">
    <location>
        <begin position="2006"/>
        <end position="2106"/>
    </location>
</feature>
<keyword evidence="2" id="KW-0677">Repeat</keyword>
<dbReference type="Gene3D" id="3.10.250.10">
    <property type="entry name" value="SRCR-like domain"/>
    <property type="match status" value="21"/>
</dbReference>
<dbReference type="PROSITE" id="PS00420">
    <property type="entry name" value="SRCR_1"/>
    <property type="match status" value="13"/>
</dbReference>
<feature type="disulfide bond" evidence="4">
    <location>
        <begin position="1271"/>
        <end position="1335"/>
    </location>
</feature>
<feature type="domain" description="SRCR" evidence="5">
    <location>
        <begin position="697"/>
        <end position="797"/>
    </location>
</feature>
<feature type="domain" description="SRCR" evidence="5">
    <location>
        <begin position="802"/>
        <end position="902"/>
    </location>
</feature>
<feature type="domain" description="SRCR" evidence="5">
    <location>
        <begin position="918"/>
        <end position="1018"/>
    </location>
</feature>
<feature type="disulfide bond" evidence="4">
    <location>
        <begin position="722"/>
        <end position="786"/>
    </location>
</feature>
<feature type="domain" description="SRCR" evidence="5">
    <location>
        <begin position="1682"/>
        <end position="1782"/>
    </location>
</feature>
<feature type="disulfide bond" evidence="4">
    <location>
        <begin position="502"/>
        <end position="566"/>
    </location>
</feature>
<feature type="disulfide bond" evidence="4">
    <location>
        <begin position="2139"/>
        <end position="2203"/>
    </location>
</feature>
<accession>A0ABM4FZI2</accession>
<feature type="disulfide bond" evidence="4">
    <location>
        <begin position="871"/>
        <end position="881"/>
    </location>
</feature>
<feature type="disulfide bond" evidence="4">
    <location>
        <begin position="956"/>
        <end position="1017"/>
    </location>
</feature>
<feature type="domain" description="SRCR" evidence="5">
    <location>
        <begin position="1576"/>
        <end position="1676"/>
    </location>
</feature>
<feature type="disulfide bond" evidence="4">
    <location>
        <begin position="1491"/>
        <end position="1555"/>
    </location>
</feature>
<keyword evidence="3 4" id="KW-1015">Disulfide bond</keyword>
<dbReference type="InterPro" id="IPR001190">
    <property type="entry name" value="SRCR"/>
</dbReference>
<dbReference type="Pfam" id="PF00530">
    <property type="entry name" value="SRCR"/>
    <property type="match status" value="21"/>
</dbReference>
<name>A0ABM4FZI2_9AVES</name>
<feature type="disulfide bond" evidence="4">
    <location>
        <begin position="332"/>
        <end position="342"/>
    </location>
</feature>
<keyword evidence="1" id="KW-0732">Signal</keyword>
<feature type="domain" description="SRCR" evidence="5">
    <location>
        <begin position="263"/>
        <end position="363"/>
    </location>
</feature>
<dbReference type="SMART" id="SM00202">
    <property type="entry name" value="SR"/>
    <property type="match status" value="21"/>
</dbReference>
<feature type="disulfide bond" evidence="4">
    <location>
        <begin position="1163"/>
        <end position="1227"/>
    </location>
</feature>
<feature type="disulfide bond" evidence="4">
    <location>
        <begin position="1645"/>
        <end position="1655"/>
    </location>
</feature>
<feature type="domain" description="SRCR" evidence="5">
    <location>
        <begin position="1466"/>
        <end position="1566"/>
    </location>
</feature>
<feature type="domain" description="SRCR" evidence="5">
    <location>
        <begin position="1246"/>
        <end position="1346"/>
    </location>
</feature>
<feature type="domain" description="SRCR" evidence="5">
    <location>
        <begin position="1138"/>
        <end position="1238"/>
    </location>
</feature>
<feature type="disulfide bond" evidence="4">
    <location>
        <begin position="656"/>
        <end position="666"/>
    </location>
</feature>
<feature type="disulfide bond" evidence="4">
    <location>
        <begin position="2291"/>
        <end position="2301"/>
    </location>
</feature>
<feature type="disulfide bond" evidence="4">
    <location>
        <begin position="301"/>
        <end position="362"/>
    </location>
</feature>
<feature type="disulfide bond" evidence="4">
    <location>
        <begin position="625"/>
        <end position="686"/>
    </location>
</feature>
<dbReference type="PANTHER" id="PTHR19331:SF487">
    <property type="entry name" value="SOLUBLE SCAVENGER RECEPTOR CYSTEINE-RICH DOMAIN-CONTAINING PROTEIN SSC5D"/>
    <property type="match status" value="1"/>
</dbReference>
<comment type="caution">
    <text evidence="4">Lacks conserved residue(s) required for the propagation of feature annotation.</text>
</comment>
<proteinExistence type="predicted"/>
<feature type="disulfide bond" evidence="4">
    <location>
        <begin position="1859"/>
        <end position="1869"/>
    </location>
</feature>
<feature type="disulfide bond" evidence="4">
    <location>
        <begin position="224"/>
        <end position="234"/>
    </location>
</feature>
<feature type="disulfide bond" evidence="4">
    <location>
        <begin position="1315"/>
        <end position="1325"/>
    </location>
</feature>
<evidence type="ECO:0000313" key="6">
    <source>
        <dbReference type="Proteomes" id="UP001652627"/>
    </source>
</evidence>
<feature type="domain" description="SRCR" evidence="5">
    <location>
        <begin position="1898"/>
        <end position="1998"/>
    </location>
</feature>
<feature type="disulfide bond" evidence="4">
    <location>
        <begin position="840"/>
        <end position="901"/>
    </location>
</feature>
<feature type="disulfide bond" evidence="4">
    <location>
        <begin position="827"/>
        <end position="891"/>
    </location>
</feature>
<feature type="disulfide bond" evidence="4">
    <location>
        <begin position="1751"/>
        <end position="1761"/>
    </location>
</feature>
<feature type="disulfide bond" evidence="4">
    <location>
        <begin position="1936"/>
        <end position="1997"/>
    </location>
</feature>
<feature type="disulfide bond" evidence="4">
    <location>
        <begin position="70"/>
        <end position="134"/>
    </location>
</feature>
<feature type="disulfide bond" evidence="4">
    <location>
        <begin position="1504"/>
        <end position="1565"/>
    </location>
</feature>
<feature type="disulfide bond" evidence="4">
    <location>
        <begin position="943"/>
        <end position="1007"/>
    </location>
</feature>
<feature type="domain" description="SRCR" evidence="5">
    <location>
        <begin position="2222"/>
        <end position="2322"/>
    </location>
</feature>
<feature type="disulfide bond" evidence="4">
    <location>
        <begin position="987"/>
        <end position="997"/>
    </location>
</feature>
<feature type="disulfide bond" evidence="4">
    <location>
        <begin position="1097"/>
        <end position="1107"/>
    </location>
</feature>
<evidence type="ECO:0000259" key="5">
    <source>
        <dbReference type="PROSITE" id="PS50287"/>
    </source>
</evidence>
<feature type="disulfide bond" evidence="4">
    <location>
        <begin position="1535"/>
        <end position="1545"/>
    </location>
</feature>
<feature type="disulfide bond" evidence="4">
    <location>
        <begin position="2183"/>
        <end position="2193"/>
    </location>
</feature>
<feature type="disulfide bond" evidence="4">
    <location>
        <begin position="1967"/>
        <end position="1977"/>
    </location>
</feature>
<dbReference type="InterPro" id="IPR036772">
    <property type="entry name" value="SRCR-like_dom_sf"/>
</dbReference>
<evidence type="ECO:0000256" key="1">
    <source>
        <dbReference type="ARBA" id="ARBA00022729"/>
    </source>
</evidence>
<feature type="disulfide bond" evidence="4">
    <location>
        <begin position="735"/>
        <end position="796"/>
    </location>
</feature>
<feature type="disulfide bond" evidence="4">
    <location>
        <begin position="1923"/>
        <end position="1987"/>
    </location>
</feature>
<feature type="disulfide bond" evidence="4">
    <location>
        <begin position="2152"/>
        <end position="2213"/>
    </location>
</feature>
<feature type="disulfide bond" evidence="4">
    <location>
        <begin position="2044"/>
        <end position="2105"/>
    </location>
</feature>
<dbReference type="PRINTS" id="PR00258">
    <property type="entry name" value="SPERACTRCPTR"/>
</dbReference>
<feature type="domain" description="SRCR" evidence="5">
    <location>
        <begin position="1028"/>
        <end position="1128"/>
    </location>
</feature>
<feature type="disulfide bond" evidence="4">
    <location>
        <begin position="1284"/>
        <end position="1345"/>
    </location>
</feature>
<feature type="disulfide bond" evidence="4">
    <location>
        <begin position="288"/>
        <end position="352"/>
    </location>
</feature>
<feature type="disulfide bond" evidence="4">
    <location>
        <begin position="2247"/>
        <end position="2311"/>
    </location>
</feature>
<evidence type="ECO:0000256" key="2">
    <source>
        <dbReference type="ARBA" id="ARBA00022737"/>
    </source>
</evidence>
<feature type="disulfide bond" evidence="4">
    <location>
        <begin position="1720"/>
        <end position="1781"/>
    </location>
</feature>
<feature type="domain" description="SRCR" evidence="5">
    <location>
        <begin position="371"/>
        <end position="469"/>
    </location>
</feature>
<feature type="disulfide bond" evidence="4">
    <location>
        <begin position="2031"/>
        <end position="2095"/>
    </location>
</feature>
<feature type="disulfide bond" evidence="4">
    <location>
        <begin position="766"/>
        <end position="776"/>
    </location>
</feature>
<keyword evidence="6" id="KW-1185">Reference proteome</keyword>
<feature type="disulfide bond" evidence="4">
    <location>
        <begin position="193"/>
        <end position="254"/>
    </location>
</feature>
<feature type="domain" description="SRCR" evidence="5">
    <location>
        <begin position="155"/>
        <end position="255"/>
    </location>
</feature>
<evidence type="ECO:0000256" key="4">
    <source>
        <dbReference type="PROSITE-ProRule" id="PRU00196"/>
    </source>
</evidence>
<evidence type="ECO:0000313" key="7">
    <source>
        <dbReference type="RefSeq" id="XP_067170358.1"/>
    </source>
</evidence>
<feature type="disulfide bond" evidence="4">
    <location>
        <begin position="1601"/>
        <end position="1665"/>
    </location>
</feature>
<feature type="disulfide bond" evidence="4">
    <location>
        <begin position="515"/>
        <end position="576"/>
    </location>
</feature>
<feature type="disulfide bond" evidence="4">
    <location>
        <begin position="2075"/>
        <end position="2085"/>
    </location>
</feature>
<feature type="disulfide bond" evidence="4">
    <location>
        <begin position="1053"/>
        <end position="1117"/>
    </location>
</feature>
<dbReference type="PANTHER" id="PTHR19331">
    <property type="entry name" value="SCAVENGER RECEPTOR DOMAIN-CONTAINING"/>
    <property type="match status" value="1"/>
</dbReference>
<feature type="disulfide bond" evidence="4">
    <location>
        <begin position="1176"/>
        <end position="1237"/>
    </location>
</feature>
<organism evidence="6 7">
    <name type="scientific">Apteryx mantelli</name>
    <name type="common">North Island brown kiwi</name>
    <dbReference type="NCBI Taxonomy" id="2696672"/>
    <lineage>
        <taxon>Eukaryota</taxon>
        <taxon>Metazoa</taxon>
        <taxon>Chordata</taxon>
        <taxon>Craniata</taxon>
        <taxon>Vertebrata</taxon>
        <taxon>Euteleostomi</taxon>
        <taxon>Archelosauria</taxon>
        <taxon>Archosauria</taxon>
        <taxon>Dinosauria</taxon>
        <taxon>Saurischia</taxon>
        <taxon>Theropoda</taxon>
        <taxon>Coelurosauria</taxon>
        <taxon>Aves</taxon>
        <taxon>Palaeognathae</taxon>
        <taxon>Apterygiformes</taxon>
        <taxon>Apterygidae</taxon>
        <taxon>Apteryx</taxon>
    </lineage>
</organism>
<feature type="disulfide bond" evidence="4">
    <location>
        <begin position="2260"/>
        <end position="2321"/>
    </location>
</feature>
<feature type="disulfide bond" evidence="4">
    <location>
        <begin position="546"/>
        <end position="556"/>
    </location>
</feature>
<dbReference type="SUPFAM" id="SSF56487">
    <property type="entry name" value="SRCR-like"/>
    <property type="match status" value="21"/>
</dbReference>
<feature type="disulfide bond" evidence="4">
    <location>
        <begin position="83"/>
        <end position="144"/>
    </location>
</feature>
<feature type="disulfide bond" evidence="4">
    <location>
        <begin position="114"/>
        <end position="124"/>
    </location>
</feature>
<feature type="domain" description="SRCR" evidence="5">
    <location>
        <begin position="45"/>
        <end position="145"/>
    </location>
</feature>
<feature type="disulfide bond" evidence="4">
    <location>
        <begin position="180"/>
        <end position="244"/>
    </location>
</feature>
<feature type="disulfide bond" evidence="4">
    <location>
        <begin position="1381"/>
        <end position="1445"/>
    </location>
</feature>
<feature type="disulfide bond" evidence="4">
    <location>
        <begin position="1707"/>
        <end position="1771"/>
    </location>
</feature>
<protein>
    <submittedName>
        <fullName evidence="7">Scavenger receptor cysteine-rich type 1 protein M160-like</fullName>
    </submittedName>
</protein>
<gene>
    <name evidence="7" type="primary">LOC106482036</name>
</gene>
<feature type="disulfide bond" evidence="4">
    <location>
        <begin position="1066"/>
        <end position="1127"/>
    </location>
</feature>
<feature type="disulfide bond" evidence="4">
    <location>
        <begin position="612"/>
        <end position="676"/>
    </location>
</feature>
<feature type="disulfide bond" evidence="4">
    <location>
        <begin position="1394"/>
        <end position="1455"/>
    </location>
</feature>
<feature type="domain" description="SRCR" evidence="5">
    <location>
        <begin position="477"/>
        <end position="577"/>
    </location>
</feature>
<dbReference type="PROSITE" id="PS50287">
    <property type="entry name" value="SRCR_2"/>
    <property type="match status" value="21"/>
</dbReference>
<dbReference type="RefSeq" id="XP_067170358.1">
    <property type="nucleotide sequence ID" value="XM_067314257.1"/>
</dbReference>
<feature type="domain" description="SRCR" evidence="5">
    <location>
        <begin position="2114"/>
        <end position="2214"/>
    </location>
</feature>
<feature type="domain" description="SRCR" evidence="5">
    <location>
        <begin position="587"/>
        <end position="687"/>
    </location>
</feature>
<feature type="domain" description="SRCR" evidence="5">
    <location>
        <begin position="1356"/>
        <end position="1456"/>
    </location>
</feature>
<sequence>MRKMLVWCVGELHWSTWGQEEEGNVCGCWVTLAFACVPPAEPSEVRLVNSSRCCSGRVEVLHEQRWGSVCDDGWDLLDAEVVCWQLGCGDALSAPSSAHFGQAYGLFWLDRVHCTGREAALSECRAKPWGARNCSRGQEASVVCAGNPHLYPPPLQLVNGSSPCMGRVEVLHNQTWANVCAEGWDMQDAEVLCRELGCRLALSAPSKADFGQGQGPIWLVNISCSGTEGTLSECPGTLWGVQQCHHREDVSVECSGISEPPPLQLVNGSSHCSGRIEVLHDQQWGSVCGNGWDIQDAEVVCRQLGCGVALSAPGSVEFGHGHDPIWLDYVNCSGTEAALSECRSQPWGQHDCTHGQDAGVVCSGTSQQTPIRLVGGPHRCAGRVEVFYSNRWGTVCSDLWDLEDAEIVCRQLQCGKVLSASGSGQFSAGSGPKWQADFYCTGTLLSYCRMKVWEKNNCGHEEDAGVVCSGNNLPTVLRLVNGLNRCSGRVELLHEHQWGTVCDDDWSFTDAKVVCQQLGCGMAISAPGSAHFGKGSGPIWLDNVQCNGTEAALSECQARPWGVNNCDHGEDAGVVCTDTATAVSPELRLENGPNRCAGRVAVFHNYRWGTVCDDNWSLTEATVVCRQLGCGTAVSAPGLAHFGRGSGPVWLDNVNCTGAETALSQCQARPWGANDCDHEEDAGVVCSDWDTSGQSLLRLVNGSNSCTGRVEVLHNQQWGTVCDDTWDLNDAAVVCRELGCGMALSALDSAHFGQGSGPIWLDSVHCIGTESTFAECRLSSWGEHNCGHEEDAGVVCSGIQQLRVKDGPGPCAGRVEVLYNATWHGVCDTNWSLLEAEVVCRQLGCGPAQSAPIGAQFGQENGQALLEGLSCRGTESFLLQCQQSKMDLRLCRHGSAAGVVCTELIGFASSASPHTVQVRLVNGPSHCAGRVEVLHNETWGTVCDDNWGFSEGQVVCRQLGCGMVLSISREARYGEGTGQIWLDEVNCTGTEADLSECQAKPWGEHNCHHAEDASVECSDSGISELGPLQLLNGPNRCAGRVEVLHNHMWGTICDDGWDLADAAVVCRQLGCGTALSATSGAHFGRGDDTIWLDEVNCTGTEATIFECKASAWGDNNCFHGEDAGVVCSASEMFVAAKVRLVNGSNHCNGRVEVFHNDTWVAVCDDGWDSAEAQVVCRQLGCGTVLAAPGRSHFGEGPGRMWPDTANCMGTETALAACQMRPWGNDTCHRGRGAGVVCSVSPGHNRIRLVNYGSRCAGRVEVFHKNQWGTVCDDGWDLLDAGVVCRQLDCGMALSAPGGAQFGRGTNIIWLDETNCTGFETTLSECKAKPWGINNCYHGEDAGVVCSDSIIPETALLRLTNGSNRCAGRVEVFHNEEWGTVCDHGWDKRDAEVVCRQLGCGTVLSTSSAAHFGAGPLRTWLDNMSCTGTETALNKCRARPWGESSCSHGKYATVVCSGSAVSSFSPVRLVDGPGRCAGRVEVLHRKQWGTVCDDSWDFLDAGVVCRQLDCGVVISAPWRAHFGQGQGPIWLDEVNCTGAEAALSECKAKEWGVHGCEHGEDASVVCSGSGITDLASLRLVNGSTECSGRVEVFHDQRWGAVCGDGWDLAEAHVVCRQLGCGPAHSVTRSSQFGKEPSLIWVDAVECTGLEGALYECKVKLWGAQSCKSKGYASVVCSMAAEVLRLVNGPHRCSGRVEVFHKQQWGTVCDDNWDLNDAKVVCKQLDCGTAVSAPGSSLFGQGSGPIWLDGVSCLGTEATLSECPAKPLGQHGCNHVEDASVVCTGISSTPKLRLVGGLNECAGRVEVFYNNEWGTVCDDSWDKNDAMVVCRQLGCGIALSAPGSAHFGWGSSRIWLDDVSCTGTETDFTECKAKSWGVHNCHHGEDAGVVCSGNMSSADLRLVNGPNRCAGRVEVLHNEQWGTLCDDGWDLNDATVVCRQLGCGRADSAPGRSRFGQGSGPIWLDDVNCVGTEDALSQCRTRPWGQNNCNHREDAGVVCSGNSQPCNLRLMNGPNRCAGRVEVLHNEQWGTVCDDGWNLNDATVVCRQLGCGRAESALLGSHFGQGSGSIWLDDVNCVGTEDALSQCRARPWGQNNCNHREDAGVVCSGNSQPCNLRLMNGPNRCAGRVEVLHNEQWGTVCDDGWNLNDATVVCRQLGCGRAESALLGSHFGQGSGSIWLDDVNCVGTEDALSQCRARPWGQNNCNHREDAGVVCSGNSHTTDLRLVNGPNRCSGRVEVFHDQRWGTVCDDGWDLNDAMVVCRQLGCGTAISAPGRAYFGQGQDPIWLDRVACAGTETALSECWTKPWGQHSCSHVEDASVVCSGEL</sequence>
<feature type="disulfide bond" evidence="4">
    <location>
        <begin position="1828"/>
        <end position="1889"/>
    </location>
</feature>
<feature type="disulfide bond" evidence="4">
    <location>
        <begin position="1614"/>
        <end position="1675"/>
    </location>
</feature>